<evidence type="ECO:0000313" key="1">
    <source>
        <dbReference type="EMBL" id="BDZ77335.1"/>
    </source>
</evidence>
<reference evidence="2" key="1">
    <citation type="journal article" date="2023" name="Int. J. Syst. Evol. Microbiol.">
        <title>Claveliimonas bilis gen. nov., sp. nov., deoxycholic acid-producing bacteria isolated from human faeces, and reclassification of Sellimonas monacensis Zenner et al. 2021 as Claveliimonas monacensis comb. nov.</title>
        <authorList>
            <person name="Hisatomi A."/>
            <person name="Kastawa N.W.E.P.G."/>
            <person name="Song I."/>
            <person name="Ohkuma M."/>
            <person name="Fukiya S."/>
            <person name="Sakamoto M."/>
        </authorList>
    </citation>
    <scope>NUCLEOTIDE SEQUENCE [LARGE SCALE GENOMIC DNA]</scope>
    <source>
        <strain evidence="2">12BBH14</strain>
    </source>
</reference>
<proteinExistence type="predicted"/>
<gene>
    <name evidence="1" type="ORF">Lac1_15180</name>
</gene>
<keyword evidence="2" id="KW-1185">Reference proteome</keyword>
<sequence length="274" mass="32326">MDHLFARMKGRIEKYEKILSGKTIYERPEDIENAVEYDVDYKLEEDEWYAVKSLSKKDFCLQFLGAPIDSTTYAQMKKGDINQIQYLCAYQSGNEFYFQRAMESRIMRKQKFLDCSGDFKIEETGQGIIINKIPDAIYLRERDILYFKKLETISPIFKGIDKLYREATGEEVEKFLDKKFIKLGNDYNVNRVGKANRKRIALAMDTLVKLNKTEKKELFIYTNDYFPGLKYNGKSFEINNEEDLKKLLYGIEQRCYTTPITNEKRVANSVYKLE</sequence>
<dbReference type="RefSeq" id="WP_316264371.1">
    <property type="nucleotide sequence ID" value="NZ_AP027742.1"/>
</dbReference>
<dbReference type="Proteomes" id="UP001305815">
    <property type="component" value="Chromosome"/>
</dbReference>
<organism evidence="1 2">
    <name type="scientific">Claveliimonas bilis</name>
    <dbReference type="NCBI Taxonomy" id="3028070"/>
    <lineage>
        <taxon>Bacteria</taxon>
        <taxon>Bacillati</taxon>
        <taxon>Bacillota</taxon>
        <taxon>Clostridia</taxon>
        <taxon>Lachnospirales</taxon>
        <taxon>Lachnospiraceae</taxon>
        <taxon>Claveliimonas</taxon>
    </lineage>
</organism>
<protein>
    <submittedName>
        <fullName evidence="1">Uncharacterized protein</fullName>
    </submittedName>
</protein>
<evidence type="ECO:0000313" key="2">
    <source>
        <dbReference type="Proteomes" id="UP001305815"/>
    </source>
</evidence>
<accession>A0ABM8I802</accession>
<dbReference type="EMBL" id="AP027742">
    <property type="protein sequence ID" value="BDZ77335.1"/>
    <property type="molecule type" value="Genomic_DNA"/>
</dbReference>
<name>A0ABM8I802_9FIRM</name>